<sequence>MKPDRFDTLTRAFAQTRLSHFTRRRVLQAGAGAWVGLSAAFLHARQQTAMAQPVTALLPPKVVGPLSECNSLVIVRNQLSGALVTLFVGSERVGGGIASWSSERFALDVPLKPGDLVVATQAIGTVTSDPSIPVQVQAAPTDMGSAYVDVDSLIYECGECARVVGAVPGATVRFTEGTTIRGEATAVSGVAWSVGIDPPPDRNDVLEVRQIACGVEGPARALPIDIAPGWANEAFAAPYIPKPLYACMRSVPVAGVIDGAQVTIDRSTQDSRELCFDASELEVGRLLPLVEGEQVTVRQAFARCNITSDTSPAITVSAAEQLPVPVVMAPLCEGANRVGLHNLIPGAVVRLFEGDDLLGDGEAADSFDVFTVRPLSAGSYVSAQQRLCDDLWSEQSASVRVDDTPTVLNPPKFAAPLVACASVVRVESVWPGSIVTIWSRTTGMPRSDEYFVVRDTPDDIPVSPALTAGEEIFAVALICTERLESEVVTVRPLADIEYGSPKVLSLLFDEDTEIFISRIVPGAYVDVSINGVWRYTAVATDLLTSDDELAYVDVPVPEKLRTGDEVVARQRICDVTTDPSSAVIVRPKRPIIITESPLPDGRVGKPYSVQLEVDHGVAPFSWDRSRLPAGIELDRDTGEIAGTPTEAGEFRISLDVTDSGTPAARSDTKHLKLRIKEAAAETEDETYNLYLARQPVYEGHIPYLARFPWADDGSSGTLLGVSLNSAWPGLHFVKPGWTTAECDNPAAVVRLAPGGSLTAAEMTELFGAETPALPIVFLACAEATPTLHVHDYIPIRITYRPN</sequence>
<proteinExistence type="predicted"/>
<dbReference type="Pfam" id="PF05345">
    <property type="entry name" value="He_PIG"/>
    <property type="match status" value="1"/>
</dbReference>
<dbReference type="EMBL" id="CADCTR010000455">
    <property type="protein sequence ID" value="CAA9241353.1"/>
    <property type="molecule type" value="Genomic_DNA"/>
</dbReference>
<dbReference type="InterPro" id="IPR006311">
    <property type="entry name" value="TAT_signal"/>
</dbReference>
<name>A0A6J4I3G2_9CHLR</name>
<dbReference type="InterPro" id="IPR013783">
    <property type="entry name" value="Ig-like_fold"/>
</dbReference>
<dbReference type="GO" id="GO:0016020">
    <property type="term" value="C:membrane"/>
    <property type="evidence" value="ECO:0007669"/>
    <property type="project" value="InterPro"/>
</dbReference>
<organism evidence="1">
    <name type="scientific">uncultured Chloroflexia bacterium</name>
    <dbReference type="NCBI Taxonomy" id="1672391"/>
    <lineage>
        <taxon>Bacteria</taxon>
        <taxon>Bacillati</taxon>
        <taxon>Chloroflexota</taxon>
        <taxon>Chloroflexia</taxon>
        <taxon>environmental samples</taxon>
    </lineage>
</organism>
<dbReference type="Gene3D" id="2.60.40.10">
    <property type="entry name" value="Immunoglobulins"/>
    <property type="match status" value="1"/>
</dbReference>
<evidence type="ECO:0000313" key="1">
    <source>
        <dbReference type="EMBL" id="CAA9241353.1"/>
    </source>
</evidence>
<dbReference type="GO" id="GO:0005509">
    <property type="term" value="F:calcium ion binding"/>
    <property type="evidence" value="ECO:0007669"/>
    <property type="project" value="InterPro"/>
</dbReference>
<accession>A0A6J4I3G2</accession>
<dbReference type="AlphaFoldDB" id="A0A6J4I3G2"/>
<dbReference type="InterPro" id="IPR015919">
    <property type="entry name" value="Cadherin-like_sf"/>
</dbReference>
<gene>
    <name evidence="1" type="ORF">AVDCRST_MAG93-1338</name>
</gene>
<dbReference type="PROSITE" id="PS51318">
    <property type="entry name" value="TAT"/>
    <property type="match status" value="1"/>
</dbReference>
<reference evidence="1" key="1">
    <citation type="submission" date="2020-02" db="EMBL/GenBank/DDBJ databases">
        <authorList>
            <person name="Meier V. D."/>
        </authorList>
    </citation>
    <scope>NUCLEOTIDE SEQUENCE</scope>
    <source>
        <strain evidence="1">AVDCRST_MAG93</strain>
    </source>
</reference>
<dbReference type="SUPFAM" id="SSF49313">
    <property type="entry name" value="Cadherin-like"/>
    <property type="match status" value="1"/>
</dbReference>
<protein>
    <submittedName>
        <fullName evidence="1">Uncharacterized protein</fullName>
    </submittedName>
</protein>